<proteinExistence type="predicted"/>
<comment type="caution">
    <text evidence="2">The sequence shown here is derived from an EMBL/GenBank/DDBJ whole genome shotgun (WGS) entry which is preliminary data.</text>
</comment>
<protein>
    <recommendedName>
        <fullName evidence="1">Helix-turn-helix domain-containing protein</fullName>
    </recommendedName>
</protein>
<accession>A0ABX2ZL78</accession>
<evidence type="ECO:0000313" key="3">
    <source>
        <dbReference type="Proteomes" id="UP000094580"/>
    </source>
</evidence>
<dbReference type="Proteomes" id="UP000094580">
    <property type="component" value="Unassembled WGS sequence"/>
</dbReference>
<dbReference type="InterPro" id="IPR045403">
    <property type="entry name" value="HTH_59_Firmicutes_type"/>
</dbReference>
<gene>
    <name evidence="2" type="ORF">BED47_11345</name>
</gene>
<sequence>MLHYLEVRGGILNKQSNTINLNDPSLLSSRQACQEWGINDSTLRKRINDFPEGTIRKFGSSWVVTREGMLAVFGQPKMK</sequence>
<evidence type="ECO:0000259" key="1">
    <source>
        <dbReference type="Pfam" id="PF20038"/>
    </source>
</evidence>
<organism evidence="2 3">
    <name type="scientific">Gottfriedia luciferensis</name>
    <dbReference type="NCBI Taxonomy" id="178774"/>
    <lineage>
        <taxon>Bacteria</taxon>
        <taxon>Bacillati</taxon>
        <taxon>Bacillota</taxon>
        <taxon>Bacilli</taxon>
        <taxon>Bacillales</taxon>
        <taxon>Bacillaceae</taxon>
        <taxon>Gottfriedia</taxon>
    </lineage>
</organism>
<name>A0ABX2ZL78_9BACI</name>
<feature type="domain" description="Helix-turn-helix" evidence="1">
    <location>
        <begin position="25"/>
        <end position="76"/>
    </location>
</feature>
<dbReference type="EMBL" id="MDKC01000034">
    <property type="protein sequence ID" value="ODG90466.1"/>
    <property type="molecule type" value="Genomic_DNA"/>
</dbReference>
<reference evidence="2 3" key="1">
    <citation type="submission" date="2016-07" db="EMBL/GenBank/DDBJ databases">
        <authorList>
            <person name="Townsley L."/>
            <person name="Shank E.A."/>
        </authorList>
    </citation>
    <scope>NUCLEOTIDE SEQUENCE [LARGE SCALE GENOMIC DNA]</scope>
    <source>
        <strain evidence="2 3">CH01</strain>
    </source>
</reference>
<dbReference type="Pfam" id="PF20038">
    <property type="entry name" value="HTH_59"/>
    <property type="match status" value="1"/>
</dbReference>
<keyword evidence="3" id="KW-1185">Reference proteome</keyword>
<evidence type="ECO:0000313" key="2">
    <source>
        <dbReference type="EMBL" id="ODG90466.1"/>
    </source>
</evidence>